<name>A0ACA9RTF7_9GLOM</name>
<dbReference type="EMBL" id="CAJVQC010068513">
    <property type="protein sequence ID" value="CAG8808161.1"/>
    <property type="molecule type" value="Genomic_DNA"/>
</dbReference>
<comment type="caution">
    <text evidence="1">The sequence shown here is derived from an EMBL/GenBank/DDBJ whole genome shotgun (WGS) entry which is preliminary data.</text>
</comment>
<proteinExistence type="predicted"/>
<feature type="non-terminal residue" evidence="1">
    <location>
        <position position="46"/>
    </location>
</feature>
<feature type="non-terminal residue" evidence="1">
    <location>
        <position position="1"/>
    </location>
</feature>
<evidence type="ECO:0000313" key="1">
    <source>
        <dbReference type="EMBL" id="CAG8808161.1"/>
    </source>
</evidence>
<sequence length="46" mass="5539">NLKFNSKWKDEFDWLRYEEDEDGGRMFCTLCEAAKKKNKFTQEGSD</sequence>
<keyword evidence="2" id="KW-1185">Reference proteome</keyword>
<organism evidence="1 2">
    <name type="scientific">Racocetra persica</name>
    <dbReference type="NCBI Taxonomy" id="160502"/>
    <lineage>
        <taxon>Eukaryota</taxon>
        <taxon>Fungi</taxon>
        <taxon>Fungi incertae sedis</taxon>
        <taxon>Mucoromycota</taxon>
        <taxon>Glomeromycotina</taxon>
        <taxon>Glomeromycetes</taxon>
        <taxon>Diversisporales</taxon>
        <taxon>Gigasporaceae</taxon>
        <taxon>Racocetra</taxon>
    </lineage>
</organism>
<gene>
    <name evidence="1" type="ORF">RPERSI_LOCUS22555</name>
</gene>
<accession>A0ACA9RTF7</accession>
<reference evidence="1" key="1">
    <citation type="submission" date="2021-06" db="EMBL/GenBank/DDBJ databases">
        <authorList>
            <person name="Kallberg Y."/>
            <person name="Tangrot J."/>
            <person name="Rosling A."/>
        </authorList>
    </citation>
    <scope>NUCLEOTIDE SEQUENCE</scope>
    <source>
        <strain evidence="1">MA461A</strain>
    </source>
</reference>
<dbReference type="Proteomes" id="UP000789920">
    <property type="component" value="Unassembled WGS sequence"/>
</dbReference>
<protein>
    <submittedName>
        <fullName evidence="1">7902_t:CDS:1</fullName>
    </submittedName>
</protein>
<evidence type="ECO:0000313" key="2">
    <source>
        <dbReference type="Proteomes" id="UP000789920"/>
    </source>
</evidence>